<protein>
    <submittedName>
        <fullName evidence="2">Uncharacterized protein</fullName>
    </submittedName>
</protein>
<feature type="compositionally biased region" description="Pro residues" evidence="1">
    <location>
        <begin position="244"/>
        <end position="257"/>
    </location>
</feature>
<feature type="compositionally biased region" description="Basic and acidic residues" evidence="1">
    <location>
        <begin position="40"/>
        <end position="62"/>
    </location>
</feature>
<gene>
    <name evidence="2" type="ORF">HDK90DRAFT_471594</name>
</gene>
<evidence type="ECO:0000313" key="2">
    <source>
        <dbReference type="EMBL" id="KAK8246325.1"/>
    </source>
</evidence>
<sequence>MCRIMRREIKKYPKDPIFENFGKGNLRRGAASEPKGLHNQLREESLEDYRGKKRKMEEERGGPQRKKQKVTPLSPVVGTSPTSPYNKIHARDRLNADRLIADLDQVLLAHDKRIISATHTTFADRLSYAINHLGFEDVMGHYRISAPVLQIIEGKARSAVHRNAREPIARAVDDALLAARYIGASLQPSDSNNNMKSFYTNVANALREAMPMWVAHVRFNLQNDRDYDTAHPREVQDEQRYGTPSPPRSEASPPPIPRVSSLQQVIGKSPTSPYSGLPADDQLNLTRLNQELDLVLQKHGKTMAFESDDSFITRIQQVVSSGYEDVMGHYRIAAPIIRLLRDSGTQDSDKQTLATAVDDALLAAGYTSALLRVGGPAVGQYFSDVADRLETVLEMWVAQVRFEIQNDENYALAHPNQG</sequence>
<feature type="region of interest" description="Disordered" evidence="1">
    <location>
        <begin position="16"/>
        <end position="87"/>
    </location>
</feature>
<feature type="compositionally biased region" description="Polar residues" evidence="1">
    <location>
        <begin position="260"/>
        <end position="274"/>
    </location>
</feature>
<evidence type="ECO:0000256" key="1">
    <source>
        <dbReference type="SAM" id="MobiDB-lite"/>
    </source>
</evidence>
<organism evidence="2 3">
    <name type="scientific">Phyllosticta capitalensis</name>
    <dbReference type="NCBI Taxonomy" id="121624"/>
    <lineage>
        <taxon>Eukaryota</taxon>
        <taxon>Fungi</taxon>
        <taxon>Dikarya</taxon>
        <taxon>Ascomycota</taxon>
        <taxon>Pezizomycotina</taxon>
        <taxon>Dothideomycetes</taxon>
        <taxon>Dothideomycetes incertae sedis</taxon>
        <taxon>Botryosphaeriales</taxon>
        <taxon>Phyllostictaceae</taxon>
        <taxon>Phyllosticta</taxon>
    </lineage>
</organism>
<comment type="caution">
    <text evidence="2">The sequence shown here is derived from an EMBL/GenBank/DDBJ whole genome shotgun (WGS) entry which is preliminary data.</text>
</comment>
<reference evidence="2 3" key="1">
    <citation type="submission" date="2024-04" db="EMBL/GenBank/DDBJ databases">
        <title>Phyllosticta paracitricarpa is synonymous to the EU quarantine fungus P. citricarpa based on phylogenomic analyses.</title>
        <authorList>
            <consortium name="Lawrence Berkeley National Laboratory"/>
            <person name="Van Ingen-Buijs V.A."/>
            <person name="Van Westerhoven A.C."/>
            <person name="Haridas S."/>
            <person name="Skiadas P."/>
            <person name="Martin F."/>
            <person name="Groenewald J.Z."/>
            <person name="Crous P.W."/>
            <person name="Seidl M.F."/>
        </authorList>
    </citation>
    <scope>NUCLEOTIDE SEQUENCE [LARGE SCALE GENOMIC DNA]</scope>
    <source>
        <strain evidence="2 3">CBS 123374</strain>
    </source>
</reference>
<evidence type="ECO:0000313" key="3">
    <source>
        <dbReference type="Proteomes" id="UP001492380"/>
    </source>
</evidence>
<name>A0ABR1Z2R5_9PEZI</name>
<dbReference type="Proteomes" id="UP001492380">
    <property type="component" value="Unassembled WGS sequence"/>
</dbReference>
<keyword evidence="3" id="KW-1185">Reference proteome</keyword>
<dbReference type="EMBL" id="JBBWRZ010000001">
    <property type="protein sequence ID" value="KAK8246325.1"/>
    <property type="molecule type" value="Genomic_DNA"/>
</dbReference>
<accession>A0ABR1Z2R5</accession>
<feature type="region of interest" description="Disordered" evidence="1">
    <location>
        <begin position="234"/>
        <end position="274"/>
    </location>
</feature>
<proteinExistence type="predicted"/>